<comment type="caution">
    <text evidence="1">The sequence shown here is derived from an EMBL/GenBank/DDBJ whole genome shotgun (WGS) entry which is preliminary data.</text>
</comment>
<evidence type="ECO:0000313" key="1">
    <source>
        <dbReference type="EMBL" id="GAB1303261.1"/>
    </source>
</evidence>
<organism evidence="1 2">
    <name type="scientific">Apodemus speciosus</name>
    <name type="common">Large Japanese field mouse</name>
    <dbReference type="NCBI Taxonomy" id="105296"/>
    <lineage>
        <taxon>Eukaryota</taxon>
        <taxon>Metazoa</taxon>
        <taxon>Chordata</taxon>
        <taxon>Craniata</taxon>
        <taxon>Vertebrata</taxon>
        <taxon>Euteleostomi</taxon>
        <taxon>Mammalia</taxon>
        <taxon>Eutheria</taxon>
        <taxon>Euarchontoglires</taxon>
        <taxon>Glires</taxon>
        <taxon>Rodentia</taxon>
        <taxon>Myomorpha</taxon>
        <taxon>Muroidea</taxon>
        <taxon>Muridae</taxon>
        <taxon>Murinae</taxon>
        <taxon>Apodemus</taxon>
    </lineage>
</organism>
<gene>
    <name evidence="1" type="ORF">APTSU1_001850200</name>
</gene>
<sequence>MEVAAGGGCGSGPPLLLSDSEQQCYSELFARCAGAASGVPGPGPPEATRVAPGTATAAAGPVADLFRASQLPPETLHQ</sequence>
<proteinExistence type="predicted"/>
<accession>A0ABQ0FVL4</accession>
<name>A0ABQ0FVL4_APOSI</name>
<keyword evidence="2" id="KW-1185">Reference proteome</keyword>
<dbReference type="Proteomes" id="UP001623349">
    <property type="component" value="Unassembled WGS sequence"/>
</dbReference>
<dbReference type="EMBL" id="BAAFST010000020">
    <property type="protein sequence ID" value="GAB1303261.1"/>
    <property type="molecule type" value="Genomic_DNA"/>
</dbReference>
<protein>
    <submittedName>
        <fullName evidence="1">RalBP1-associated Eps domain-containing protein 2</fullName>
    </submittedName>
</protein>
<reference evidence="1 2" key="1">
    <citation type="submission" date="2024-08" db="EMBL/GenBank/DDBJ databases">
        <title>The draft genome of Apodemus speciosus.</title>
        <authorList>
            <person name="Nabeshima K."/>
            <person name="Suzuki S."/>
            <person name="Onuma M."/>
        </authorList>
    </citation>
    <scope>NUCLEOTIDE SEQUENCE [LARGE SCALE GENOMIC DNA]</scope>
    <source>
        <strain evidence="1">IB14-021</strain>
    </source>
</reference>
<evidence type="ECO:0000313" key="2">
    <source>
        <dbReference type="Proteomes" id="UP001623349"/>
    </source>
</evidence>